<dbReference type="GO" id="GO:0005576">
    <property type="term" value="C:extracellular region"/>
    <property type="evidence" value="ECO:0007669"/>
    <property type="project" value="InterPro"/>
</dbReference>
<dbReference type="Proteomes" id="UP000678393">
    <property type="component" value="Unassembled WGS sequence"/>
</dbReference>
<evidence type="ECO:0000259" key="1">
    <source>
        <dbReference type="PROSITE" id="PS50940"/>
    </source>
</evidence>
<dbReference type="SUPFAM" id="SSF49899">
    <property type="entry name" value="Concanavalin A-like lectins/glucanases"/>
    <property type="match status" value="1"/>
</dbReference>
<evidence type="ECO:0000313" key="2">
    <source>
        <dbReference type="EMBL" id="CAG5119570.1"/>
    </source>
</evidence>
<dbReference type="EMBL" id="CAJHNH020000737">
    <property type="protein sequence ID" value="CAG5119570.1"/>
    <property type="molecule type" value="Genomic_DNA"/>
</dbReference>
<dbReference type="GO" id="GO:0008061">
    <property type="term" value="F:chitin binding"/>
    <property type="evidence" value="ECO:0007669"/>
    <property type="project" value="InterPro"/>
</dbReference>
<dbReference type="InterPro" id="IPR013320">
    <property type="entry name" value="ConA-like_dom_sf"/>
</dbReference>
<organism evidence="2 3">
    <name type="scientific">Candidula unifasciata</name>
    <dbReference type="NCBI Taxonomy" id="100452"/>
    <lineage>
        <taxon>Eukaryota</taxon>
        <taxon>Metazoa</taxon>
        <taxon>Spiralia</taxon>
        <taxon>Lophotrochozoa</taxon>
        <taxon>Mollusca</taxon>
        <taxon>Gastropoda</taxon>
        <taxon>Heterobranchia</taxon>
        <taxon>Euthyneura</taxon>
        <taxon>Panpulmonata</taxon>
        <taxon>Eupulmonata</taxon>
        <taxon>Stylommatophora</taxon>
        <taxon>Helicina</taxon>
        <taxon>Helicoidea</taxon>
        <taxon>Geomitridae</taxon>
        <taxon>Candidula</taxon>
    </lineage>
</organism>
<evidence type="ECO:0000313" key="3">
    <source>
        <dbReference type="Proteomes" id="UP000678393"/>
    </source>
</evidence>
<dbReference type="InterPro" id="IPR002557">
    <property type="entry name" value="Chitin-bd_dom"/>
</dbReference>
<dbReference type="SMART" id="SM00494">
    <property type="entry name" value="ChtBD2"/>
    <property type="match status" value="2"/>
</dbReference>
<dbReference type="AlphaFoldDB" id="A0A8S3YWM7"/>
<dbReference type="OrthoDB" id="6079701at2759"/>
<keyword evidence="3" id="KW-1185">Reference proteome</keyword>
<gene>
    <name evidence="2" type="ORF">CUNI_LOCUS5128</name>
</gene>
<dbReference type="Gene3D" id="2.170.140.10">
    <property type="entry name" value="Chitin binding domain"/>
    <property type="match status" value="1"/>
</dbReference>
<accession>A0A8S3YWM7</accession>
<protein>
    <recommendedName>
        <fullName evidence="1">Chitin-binding type-2 domain-containing protein</fullName>
    </recommendedName>
</protein>
<name>A0A8S3YWM7_9EUPU</name>
<feature type="domain" description="Chitin-binding type-2" evidence="1">
    <location>
        <begin position="1"/>
        <end position="53"/>
    </location>
</feature>
<reference evidence="2" key="1">
    <citation type="submission" date="2021-04" db="EMBL/GenBank/DDBJ databases">
        <authorList>
            <consortium name="Molecular Ecology Group"/>
        </authorList>
    </citation>
    <scope>NUCLEOTIDE SEQUENCE</scope>
</reference>
<proteinExistence type="predicted"/>
<dbReference type="PROSITE" id="PS50940">
    <property type="entry name" value="CHIT_BIND_II"/>
    <property type="match status" value="1"/>
</dbReference>
<sequence length="356" mass="39706">MVAHPKDCDKYIQCYYDELDDVDLGVVRTCPMGLHWHYLNETCTKPSEANCSNDRCKEECSAYKTGGACGAYWECEDGVSSAKCCQQNYTFVPEHGCQPDDTCKDLCVTEKGCGKCQKKPNWQRSAGYDVMILGGNMWFPRPCSYEDFDIVDCDCTAPRDHVCPADRVFDFTNQTTRTAIDKGDEEGIRVSDVTYNPEGIVLGHKSAVHVNVNKGPSNNQPFTLEFRFRELDSFSPYGETLFSSGVNCGTANSLLVSANDEFIFAEVKAGERVSEVKVPLKGLNKEEFKDLVLSYHEGVLALSIKDEQTQYIVKTEAPDNLCLSCGIDIGQGLNKLSFDGEIEKIAVYSCPWKLLY</sequence>
<dbReference type="Pfam" id="PF01607">
    <property type="entry name" value="CBM_14"/>
    <property type="match status" value="1"/>
</dbReference>
<comment type="caution">
    <text evidence="2">The sequence shown here is derived from an EMBL/GenBank/DDBJ whole genome shotgun (WGS) entry which is preliminary data.</text>
</comment>
<dbReference type="SUPFAM" id="SSF57625">
    <property type="entry name" value="Invertebrate chitin-binding proteins"/>
    <property type="match status" value="1"/>
</dbReference>
<dbReference type="InterPro" id="IPR036508">
    <property type="entry name" value="Chitin-bd_dom_sf"/>
</dbReference>